<evidence type="ECO:0000256" key="3">
    <source>
        <dbReference type="ARBA" id="ARBA00022801"/>
    </source>
</evidence>
<comment type="cofactor">
    <cofactor evidence="7">
        <name>a divalent metal cation</name>
        <dbReference type="ChEBI" id="CHEBI:60240"/>
    </cofactor>
    <text evidence="7">Binds 1 divalent metal cation per subunit.</text>
</comment>
<dbReference type="Gene3D" id="2.30.40.10">
    <property type="entry name" value="Urease, subunit C, domain 1"/>
    <property type="match status" value="1"/>
</dbReference>
<keyword evidence="10" id="KW-1185">Reference proteome</keyword>
<dbReference type="PIRSF" id="PIRSF038994">
    <property type="entry name" value="NagA"/>
    <property type="match status" value="1"/>
</dbReference>
<keyword evidence="3 5" id="KW-0378">Hydrolase</keyword>
<feature type="active site" description="Proton donor/acceptor" evidence="6">
    <location>
        <position position="283"/>
    </location>
</feature>
<dbReference type="RefSeq" id="WP_133959269.1">
    <property type="nucleotide sequence ID" value="NZ_SORI01000040.1"/>
</dbReference>
<dbReference type="Proteomes" id="UP000295066">
    <property type="component" value="Unassembled WGS sequence"/>
</dbReference>
<gene>
    <name evidence="9" type="ORF">C8D99_1401</name>
</gene>
<dbReference type="SUPFAM" id="SSF51338">
    <property type="entry name" value="Composite domain of metallo-dependent hydrolases"/>
    <property type="match status" value="1"/>
</dbReference>
<protein>
    <submittedName>
        <fullName evidence="9">N-acetylglucosamine 6-phosphate deacetylase</fullName>
    </submittedName>
</protein>
<feature type="binding site" evidence="7">
    <location>
        <position position="200"/>
    </location>
    <ligand>
        <name>Zn(2+)</name>
        <dbReference type="ChEBI" id="CHEBI:29105"/>
    </ligand>
</feature>
<dbReference type="CDD" id="cd00854">
    <property type="entry name" value="NagA"/>
    <property type="match status" value="1"/>
</dbReference>
<dbReference type="GO" id="GO:0008448">
    <property type="term" value="F:N-acetylglucosamine-6-phosphate deacetylase activity"/>
    <property type="evidence" value="ECO:0007669"/>
    <property type="project" value="InterPro"/>
</dbReference>
<organism evidence="9 10">
    <name type="scientific">Aminivibrio pyruvatiphilus</name>
    <dbReference type="NCBI Taxonomy" id="1005740"/>
    <lineage>
        <taxon>Bacteria</taxon>
        <taxon>Thermotogati</taxon>
        <taxon>Synergistota</taxon>
        <taxon>Synergistia</taxon>
        <taxon>Synergistales</taxon>
        <taxon>Aminobacteriaceae</taxon>
        <taxon>Aminivibrio</taxon>
    </lineage>
</organism>
<evidence type="ECO:0000256" key="6">
    <source>
        <dbReference type="PIRSR" id="PIRSR038994-1"/>
    </source>
</evidence>
<evidence type="ECO:0000256" key="1">
    <source>
        <dbReference type="ARBA" id="ARBA00010716"/>
    </source>
</evidence>
<evidence type="ECO:0000313" key="9">
    <source>
        <dbReference type="EMBL" id="TDY52069.1"/>
    </source>
</evidence>
<dbReference type="InterPro" id="IPR011059">
    <property type="entry name" value="Metal-dep_hydrolase_composite"/>
</dbReference>
<dbReference type="SUPFAM" id="SSF51556">
    <property type="entry name" value="Metallo-dependent hydrolases"/>
    <property type="match status" value="1"/>
</dbReference>
<keyword evidence="2 7" id="KW-0479">Metal-binding</keyword>
<dbReference type="GO" id="GO:0006046">
    <property type="term" value="P:N-acetylglucosamine catabolic process"/>
    <property type="evidence" value="ECO:0007669"/>
    <property type="project" value="TreeGrafter"/>
</dbReference>
<comment type="similarity">
    <text evidence="1 5">Belongs to the metallo-dependent hydrolases superfamily. NagA family.</text>
</comment>
<dbReference type="InterPro" id="IPR003764">
    <property type="entry name" value="GlcNAc_6-P_deAcase"/>
</dbReference>
<feature type="binding site" evidence="7">
    <location>
        <position position="221"/>
    </location>
    <ligand>
        <name>Zn(2+)</name>
        <dbReference type="ChEBI" id="CHEBI:29105"/>
    </ligand>
</feature>
<evidence type="ECO:0000259" key="8">
    <source>
        <dbReference type="Pfam" id="PF01979"/>
    </source>
</evidence>
<dbReference type="OrthoDB" id="9776488at2"/>
<evidence type="ECO:0000256" key="7">
    <source>
        <dbReference type="PIRSR" id="PIRSR038994-3"/>
    </source>
</evidence>
<dbReference type="NCBIfam" id="TIGR00221">
    <property type="entry name" value="nagA"/>
    <property type="match status" value="1"/>
</dbReference>
<proteinExistence type="inferred from homology"/>
<dbReference type="GO" id="GO:0046872">
    <property type="term" value="F:metal ion binding"/>
    <property type="evidence" value="ECO:0007669"/>
    <property type="project" value="UniProtKB-KW"/>
</dbReference>
<feature type="binding site" evidence="7">
    <location>
        <position position="135"/>
    </location>
    <ligand>
        <name>Zn(2+)</name>
        <dbReference type="ChEBI" id="CHEBI:29105"/>
    </ligand>
</feature>
<accession>A0A4V3HF96</accession>
<keyword evidence="4 5" id="KW-0119">Carbohydrate metabolism</keyword>
<evidence type="ECO:0000256" key="4">
    <source>
        <dbReference type="ARBA" id="ARBA00023277"/>
    </source>
</evidence>
<evidence type="ECO:0000256" key="5">
    <source>
        <dbReference type="PIRNR" id="PIRNR038994"/>
    </source>
</evidence>
<evidence type="ECO:0000256" key="2">
    <source>
        <dbReference type="ARBA" id="ARBA00022723"/>
    </source>
</evidence>
<dbReference type="InterPro" id="IPR006680">
    <property type="entry name" value="Amidohydro-rel"/>
</dbReference>
<reference evidence="9 10" key="1">
    <citation type="submission" date="2019-03" db="EMBL/GenBank/DDBJ databases">
        <title>Genomic Encyclopedia of Type Strains, Phase IV (KMG-IV): sequencing the most valuable type-strain genomes for metagenomic binning, comparative biology and taxonomic classification.</title>
        <authorList>
            <person name="Goeker M."/>
        </authorList>
    </citation>
    <scope>NUCLEOTIDE SEQUENCE [LARGE SCALE GENOMIC DNA]</scope>
    <source>
        <strain evidence="9 10">DSM 25964</strain>
    </source>
</reference>
<name>A0A4V3HF96_9BACT</name>
<dbReference type="Pfam" id="PF01979">
    <property type="entry name" value="Amidohydro_1"/>
    <property type="match status" value="1"/>
</dbReference>
<dbReference type="InterPro" id="IPR032466">
    <property type="entry name" value="Metal_Hydrolase"/>
</dbReference>
<dbReference type="PANTHER" id="PTHR11113:SF14">
    <property type="entry name" value="N-ACETYLGLUCOSAMINE-6-PHOSPHATE DEACETYLASE"/>
    <property type="match status" value="1"/>
</dbReference>
<evidence type="ECO:0000313" key="10">
    <source>
        <dbReference type="Proteomes" id="UP000295066"/>
    </source>
</evidence>
<feature type="domain" description="Amidohydrolase-related" evidence="8">
    <location>
        <begin position="52"/>
        <end position="392"/>
    </location>
</feature>
<dbReference type="AlphaFoldDB" id="A0A4V3HF96"/>
<comment type="caution">
    <text evidence="9">The sequence shown here is derived from an EMBL/GenBank/DDBJ whole genome shotgun (WGS) entry which is preliminary data.</text>
</comment>
<sequence>MNRLLFTGGTVLLPTGFRRMDAAVSGAVISALAPDIAPEEGDVVVDLQGDLLVPGFIDMHVHGGGGADFMDGTADAFLTACRVHARHGTTTLYPTALTAADEDMDAFFAALETADRARKAAGASAGARIGGVHVEGPWLAPAQAGAQDPNYLRTPSAEECEKLLARSDRIAVVTMAPELDGACECASWLAARGVLPAMGHSAADLEQVRTAVDSGFRHMVHFYSAMSTVRRENSCRIPGMVEAGYLFDAVTVEAIADGHHLPLSLLRLIHKVKGPERMALVTDAMRGAGMPEGPSVLGSLKNGREVLVEGGVARLPDRSGFAGSVCTMDRAVRTAVSAGIPLEDALRMASGTPSKILGTAGRRGAILPGMDADLVRLDGDLNVIMTVVGGTIFDLNPHPEK</sequence>
<dbReference type="EMBL" id="SORI01000040">
    <property type="protein sequence ID" value="TDY52069.1"/>
    <property type="molecule type" value="Genomic_DNA"/>
</dbReference>
<dbReference type="PANTHER" id="PTHR11113">
    <property type="entry name" value="N-ACETYLGLUCOSAMINE-6-PHOSPHATE DEACETYLASE"/>
    <property type="match status" value="1"/>
</dbReference>
<dbReference type="Gene3D" id="3.20.20.140">
    <property type="entry name" value="Metal-dependent hydrolases"/>
    <property type="match status" value="1"/>
</dbReference>